<feature type="binding site" evidence="11">
    <location>
        <begin position="126"/>
        <end position="128"/>
    </location>
    <ligand>
        <name>(6S)-5,6,7,8-tetrahydrofolate</name>
        <dbReference type="ChEBI" id="CHEBI:57453"/>
    </ligand>
</feature>
<dbReference type="PROSITE" id="PS00096">
    <property type="entry name" value="SHMT"/>
    <property type="match status" value="1"/>
</dbReference>
<dbReference type="Proteomes" id="UP000484255">
    <property type="component" value="Unassembled WGS sequence"/>
</dbReference>
<feature type="site" description="Plays an important role in substrate specificity" evidence="11">
    <location>
        <position position="229"/>
    </location>
</feature>
<evidence type="ECO:0000256" key="3">
    <source>
        <dbReference type="ARBA" id="ARBA00004496"/>
    </source>
</evidence>
<comment type="function">
    <text evidence="11">Catalyzes the reversible interconversion of serine and glycine with tetrahydrofolate (THF) serving as the one-carbon carrier. This reaction serves as the major source of one-carbon groups required for the biosynthesis of purines, thymidylate, methionine, and other important biomolecules. Also exhibits THF-independent aldolase activity toward beta-hydroxyamino acids, producing glycine and aldehydes, via a retro-aldol mechanism.</text>
</comment>
<dbReference type="Pfam" id="PF00464">
    <property type="entry name" value="SHMT"/>
    <property type="match status" value="1"/>
</dbReference>
<dbReference type="PIRSF" id="PIRSF000412">
    <property type="entry name" value="SHMT"/>
    <property type="match status" value="1"/>
</dbReference>
<dbReference type="GO" id="GO:0030170">
    <property type="term" value="F:pyridoxal phosphate binding"/>
    <property type="evidence" value="ECO:0007669"/>
    <property type="project" value="UniProtKB-UniRule"/>
</dbReference>
<comment type="cofactor">
    <cofactor evidence="2 11 12">
        <name>pyridoxal 5'-phosphate</name>
        <dbReference type="ChEBI" id="CHEBI:597326"/>
    </cofactor>
</comment>
<proteinExistence type="inferred from homology"/>
<evidence type="ECO:0000256" key="6">
    <source>
        <dbReference type="ARBA" id="ARBA00022490"/>
    </source>
</evidence>
<evidence type="ECO:0000256" key="4">
    <source>
        <dbReference type="ARBA" id="ARBA00006376"/>
    </source>
</evidence>
<dbReference type="CDD" id="cd00378">
    <property type="entry name" value="SHMT"/>
    <property type="match status" value="1"/>
</dbReference>
<dbReference type="EC" id="2.1.2.1" evidence="11"/>
<keyword evidence="14" id="KW-0489">Methyltransferase</keyword>
<dbReference type="GO" id="GO:0019264">
    <property type="term" value="P:glycine biosynthetic process from serine"/>
    <property type="evidence" value="ECO:0007669"/>
    <property type="project" value="UniProtKB-UniRule"/>
</dbReference>
<name>A0A7C9TKB0_9BURK</name>
<dbReference type="Gene3D" id="3.40.640.10">
    <property type="entry name" value="Type I PLP-dependent aspartate aminotransferase-like (Major domain)"/>
    <property type="match status" value="1"/>
</dbReference>
<dbReference type="HAMAP" id="MF_00051">
    <property type="entry name" value="SHMT"/>
    <property type="match status" value="1"/>
</dbReference>
<dbReference type="EMBL" id="JAAGOH010000011">
    <property type="protein sequence ID" value="NDY91722.1"/>
    <property type="molecule type" value="Genomic_DNA"/>
</dbReference>
<comment type="pathway">
    <text evidence="11">Amino-acid biosynthesis; glycine biosynthesis; glycine from L-serine: step 1/1.</text>
</comment>
<dbReference type="InterPro" id="IPR015421">
    <property type="entry name" value="PyrdxlP-dep_Trfase_major"/>
</dbReference>
<comment type="caution">
    <text evidence="14">The sequence shown here is derived from an EMBL/GenBank/DDBJ whole genome shotgun (WGS) entry which is preliminary data.</text>
</comment>
<dbReference type="InterPro" id="IPR019798">
    <property type="entry name" value="Ser_HO-MeTrfase_PLP_BS"/>
</dbReference>
<evidence type="ECO:0000313" key="15">
    <source>
        <dbReference type="Proteomes" id="UP000484255"/>
    </source>
</evidence>
<dbReference type="GO" id="GO:0035999">
    <property type="term" value="P:tetrahydrofolate interconversion"/>
    <property type="evidence" value="ECO:0007669"/>
    <property type="project" value="UniProtKB-UniRule"/>
</dbReference>
<keyword evidence="7 11" id="KW-0554">One-carbon metabolism</keyword>
<evidence type="ECO:0000256" key="12">
    <source>
        <dbReference type="PIRSR" id="PIRSR000412-50"/>
    </source>
</evidence>
<reference evidence="14 15" key="1">
    <citation type="submission" date="2020-02" db="EMBL/GenBank/DDBJ databases">
        <title>Ideonella bacterium strain TBM-1.</title>
        <authorList>
            <person name="Chen W.-M."/>
        </authorList>
    </citation>
    <scope>NUCLEOTIDE SEQUENCE [LARGE SCALE GENOMIC DNA]</scope>
    <source>
        <strain evidence="14 15">TBM-1</strain>
    </source>
</reference>
<dbReference type="Gene3D" id="3.90.1150.10">
    <property type="entry name" value="Aspartate Aminotransferase, domain 1"/>
    <property type="match status" value="1"/>
</dbReference>
<dbReference type="GO" id="GO:0032259">
    <property type="term" value="P:methylation"/>
    <property type="evidence" value="ECO:0007669"/>
    <property type="project" value="UniProtKB-KW"/>
</dbReference>
<evidence type="ECO:0000256" key="2">
    <source>
        <dbReference type="ARBA" id="ARBA00001933"/>
    </source>
</evidence>
<organism evidence="14 15">
    <name type="scientific">Ideonella livida</name>
    <dbReference type="NCBI Taxonomy" id="2707176"/>
    <lineage>
        <taxon>Bacteria</taxon>
        <taxon>Pseudomonadati</taxon>
        <taxon>Pseudomonadota</taxon>
        <taxon>Betaproteobacteria</taxon>
        <taxon>Burkholderiales</taxon>
        <taxon>Sphaerotilaceae</taxon>
        <taxon>Ideonella</taxon>
    </lineage>
</organism>
<dbReference type="RefSeq" id="WP_163457575.1">
    <property type="nucleotide sequence ID" value="NZ_JAAGOH010000011.1"/>
</dbReference>
<keyword evidence="10 11" id="KW-0663">Pyridoxal phosphate</keyword>
<comment type="catalytic activity">
    <reaction evidence="1 11">
        <text>(6R)-5,10-methylene-5,6,7,8-tetrahydrofolate + glycine + H2O = (6S)-5,6,7,8-tetrahydrofolate + L-serine</text>
        <dbReference type="Rhea" id="RHEA:15481"/>
        <dbReference type="ChEBI" id="CHEBI:15377"/>
        <dbReference type="ChEBI" id="CHEBI:15636"/>
        <dbReference type="ChEBI" id="CHEBI:33384"/>
        <dbReference type="ChEBI" id="CHEBI:57305"/>
        <dbReference type="ChEBI" id="CHEBI:57453"/>
        <dbReference type="EC" id="2.1.2.1"/>
    </reaction>
</comment>
<evidence type="ECO:0000256" key="7">
    <source>
        <dbReference type="ARBA" id="ARBA00022563"/>
    </source>
</evidence>
<keyword evidence="15" id="KW-1185">Reference proteome</keyword>
<sequence length="416" mass="45153">MFDRSQSTLAHVDPEVFAAVQAENLRQEEHIELIASENYTSPAVMAAQGSQLTNKYAEGYPGKRYYGGCENVDVVEQLAIDRVKELFGANFANVQPNSGSQANQAVFFGLLQPGDTIMGLSLAEGGHLTHGMPLNMSGKWFKVVSYGLDAAEDINYEQMEALAREHKPKLIIAGASAFALRIDFERFAKIAKEIGAYFMVDMAHYAGLIAAGVYPNPVPHADVVTSTTHKSLRGPRGGIILMNDEAVAKKVNSAIFPGIQGGPLMHVIAGKAVAFKEALSPEFKAYQEQVVKNAKVLADTLIARGLRIVSGRTDSHVMLVDLRPKNLTGKEAEAILGAAHMTCNKNGIPNDPQKPMVTSGIRLGTPAMTTRGFKEEEARLTANLIADVLDNPHDEANLARVREQVAALTRRFPVYR</sequence>
<evidence type="ECO:0000256" key="10">
    <source>
        <dbReference type="ARBA" id="ARBA00022898"/>
    </source>
</evidence>
<feature type="modified residue" description="N6-(pyridoxal phosphate)lysine" evidence="11 12">
    <location>
        <position position="230"/>
    </location>
</feature>
<dbReference type="InterPro" id="IPR039429">
    <property type="entry name" value="SHMT-like_dom"/>
</dbReference>
<dbReference type="InterPro" id="IPR001085">
    <property type="entry name" value="Ser_HO-MeTrfase"/>
</dbReference>
<dbReference type="SUPFAM" id="SSF53383">
    <property type="entry name" value="PLP-dependent transferases"/>
    <property type="match status" value="1"/>
</dbReference>
<dbReference type="InterPro" id="IPR015424">
    <property type="entry name" value="PyrdxlP-dep_Trfase"/>
</dbReference>
<dbReference type="UniPathway" id="UPA00193"/>
<comment type="similarity">
    <text evidence="4 11">Belongs to the SHMT family.</text>
</comment>
<dbReference type="FunFam" id="3.90.1150.10:FF:000003">
    <property type="entry name" value="Serine hydroxymethyltransferase"/>
    <property type="match status" value="1"/>
</dbReference>
<comment type="subunit">
    <text evidence="5 11">Homodimer.</text>
</comment>
<dbReference type="GO" id="GO:0004372">
    <property type="term" value="F:glycine hydroxymethyltransferase activity"/>
    <property type="evidence" value="ECO:0007669"/>
    <property type="project" value="UniProtKB-UniRule"/>
</dbReference>
<dbReference type="AlphaFoldDB" id="A0A7C9TKB0"/>
<evidence type="ECO:0000256" key="5">
    <source>
        <dbReference type="ARBA" id="ARBA00011738"/>
    </source>
</evidence>
<feature type="binding site" evidence="11">
    <location>
        <position position="122"/>
    </location>
    <ligand>
        <name>(6S)-5,6,7,8-tetrahydrofolate</name>
        <dbReference type="ChEBI" id="CHEBI:57453"/>
    </ligand>
</feature>
<evidence type="ECO:0000259" key="13">
    <source>
        <dbReference type="Pfam" id="PF00464"/>
    </source>
</evidence>
<dbReference type="NCBIfam" id="NF000586">
    <property type="entry name" value="PRK00011.1"/>
    <property type="match status" value="1"/>
</dbReference>
<evidence type="ECO:0000256" key="1">
    <source>
        <dbReference type="ARBA" id="ARBA00001528"/>
    </source>
</evidence>
<protein>
    <recommendedName>
        <fullName evidence="11">Serine hydroxymethyltransferase</fullName>
        <shortName evidence="11">SHMT</shortName>
        <shortName evidence="11">Serine methylase</shortName>
        <ecNumber evidence="11">2.1.2.1</ecNumber>
    </recommendedName>
</protein>
<dbReference type="GO" id="GO:0008168">
    <property type="term" value="F:methyltransferase activity"/>
    <property type="evidence" value="ECO:0007669"/>
    <property type="project" value="UniProtKB-KW"/>
</dbReference>
<dbReference type="UniPathway" id="UPA00288">
    <property type="reaction ID" value="UER01023"/>
</dbReference>
<comment type="subcellular location">
    <subcellularLocation>
        <location evidence="3 11">Cytoplasm</location>
    </subcellularLocation>
</comment>
<dbReference type="GO" id="GO:0005829">
    <property type="term" value="C:cytosol"/>
    <property type="evidence" value="ECO:0007669"/>
    <property type="project" value="TreeGrafter"/>
</dbReference>
<comment type="caution">
    <text evidence="11">Lacks conserved residue(s) required for the propagation of feature annotation.</text>
</comment>
<gene>
    <name evidence="11" type="primary">glyA</name>
    <name evidence="14" type="ORF">G3A44_11045</name>
</gene>
<accession>A0A7C9TKB0</accession>
<dbReference type="PANTHER" id="PTHR11680">
    <property type="entry name" value="SERINE HYDROXYMETHYLTRANSFERASE"/>
    <property type="match status" value="1"/>
</dbReference>
<evidence type="ECO:0000256" key="9">
    <source>
        <dbReference type="ARBA" id="ARBA00022679"/>
    </source>
</evidence>
<evidence type="ECO:0000256" key="8">
    <source>
        <dbReference type="ARBA" id="ARBA00022605"/>
    </source>
</evidence>
<keyword evidence="6 11" id="KW-0963">Cytoplasm</keyword>
<feature type="domain" description="Serine hydroxymethyltransferase-like" evidence="13">
    <location>
        <begin position="10"/>
        <end position="384"/>
    </location>
</feature>
<keyword evidence="8 11" id="KW-0028">Amino-acid biosynthesis</keyword>
<dbReference type="InterPro" id="IPR015422">
    <property type="entry name" value="PyrdxlP-dep_Trfase_small"/>
</dbReference>
<dbReference type="InterPro" id="IPR049943">
    <property type="entry name" value="Ser_HO-MeTrfase-like"/>
</dbReference>
<evidence type="ECO:0000256" key="11">
    <source>
        <dbReference type="HAMAP-Rule" id="MF_00051"/>
    </source>
</evidence>
<comment type="pathway">
    <text evidence="11">One-carbon metabolism; tetrahydrofolate interconversion.</text>
</comment>
<evidence type="ECO:0000313" key="14">
    <source>
        <dbReference type="EMBL" id="NDY91722.1"/>
    </source>
</evidence>
<feature type="binding site" evidence="11">
    <location>
        <position position="245"/>
    </location>
    <ligand>
        <name>(6S)-5,6,7,8-tetrahydrofolate</name>
        <dbReference type="ChEBI" id="CHEBI:57453"/>
    </ligand>
</feature>
<keyword evidence="9 11" id="KW-0808">Transferase</keyword>
<dbReference type="FunFam" id="3.40.640.10:FF:000001">
    <property type="entry name" value="Serine hydroxymethyltransferase"/>
    <property type="match status" value="1"/>
</dbReference>
<dbReference type="PANTHER" id="PTHR11680:SF50">
    <property type="entry name" value="SERINE HYDROXYMETHYLTRANSFERASE"/>
    <property type="match status" value="1"/>
</dbReference>